<evidence type="ECO:0000256" key="3">
    <source>
        <dbReference type="SAM" id="MobiDB-lite"/>
    </source>
</evidence>
<dbReference type="SMART" id="SM00116">
    <property type="entry name" value="CBS"/>
    <property type="match status" value="2"/>
</dbReference>
<dbReference type="Pfam" id="PF00571">
    <property type="entry name" value="CBS"/>
    <property type="match status" value="2"/>
</dbReference>
<proteinExistence type="predicted"/>
<name>A0A9N8I084_9STRA</name>
<keyword evidence="4" id="KW-0732">Signal</keyword>
<feature type="signal peptide" evidence="4">
    <location>
        <begin position="1"/>
        <end position="22"/>
    </location>
</feature>
<evidence type="ECO:0000256" key="2">
    <source>
        <dbReference type="PROSITE-ProRule" id="PRU00703"/>
    </source>
</evidence>
<feature type="domain" description="CBS" evidence="5">
    <location>
        <begin position="149"/>
        <end position="211"/>
    </location>
</feature>
<reference evidence="6" key="1">
    <citation type="submission" date="2020-06" db="EMBL/GenBank/DDBJ databases">
        <authorList>
            <consortium name="Plant Systems Biology data submission"/>
        </authorList>
    </citation>
    <scope>NUCLEOTIDE SEQUENCE</scope>
    <source>
        <strain evidence="6">D6</strain>
    </source>
</reference>
<organism evidence="6 7">
    <name type="scientific">Seminavis robusta</name>
    <dbReference type="NCBI Taxonomy" id="568900"/>
    <lineage>
        <taxon>Eukaryota</taxon>
        <taxon>Sar</taxon>
        <taxon>Stramenopiles</taxon>
        <taxon>Ochrophyta</taxon>
        <taxon>Bacillariophyta</taxon>
        <taxon>Bacillariophyceae</taxon>
        <taxon>Bacillariophycidae</taxon>
        <taxon>Naviculales</taxon>
        <taxon>Naviculaceae</taxon>
        <taxon>Seminavis</taxon>
    </lineage>
</organism>
<dbReference type="Proteomes" id="UP001153069">
    <property type="component" value="Unassembled WGS sequence"/>
</dbReference>
<keyword evidence="2" id="KW-0129">CBS domain</keyword>
<dbReference type="EMBL" id="CAICTM010002559">
    <property type="protein sequence ID" value="CAB9529618.1"/>
    <property type="molecule type" value="Genomic_DNA"/>
</dbReference>
<dbReference type="InterPro" id="IPR051462">
    <property type="entry name" value="CBS_domain-containing"/>
</dbReference>
<dbReference type="Gene3D" id="3.10.580.10">
    <property type="entry name" value="CBS-domain"/>
    <property type="match status" value="1"/>
</dbReference>
<sequence>MTIFRVLVCMTIGGLLPSAAFALSQPQPPTGASAADINPQSPSRVFVSTPSKNIQRRVDDFMTPRSQMHILHPQVSCDEAISVLLSRGISGAPVVDPESGKMLGIISSSDFMFKDYSGALLNMEGSSESLANCVEMAQKIVGSTVEELMSHQVMTIKSNEAMATAADWMARNNLHRLLVVDPSDEDNLVGILTRSDVMRDVMTVVQATLPERATGVVDENAGGLQP</sequence>
<dbReference type="AlphaFoldDB" id="A0A9N8I084"/>
<keyword evidence="1" id="KW-0677">Repeat</keyword>
<dbReference type="InterPro" id="IPR000644">
    <property type="entry name" value="CBS_dom"/>
</dbReference>
<dbReference type="PROSITE" id="PS51371">
    <property type="entry name" value="CBS"/>
    <property type="match status" value="2"/>
</dbReference>
<protein>
    <submittedName>
        <fullName evidence="6">CBS domain</fullName>
    </submittedName>
</protein>
<dbReference type="PANTHER" id="PTHR48108">
    <property type="entry name" value="CBS DOMAIN-CONTAINING PROTEIN CBSX2, CHLOROPLASTIC"/>
    <property type="match status" value="1"/>
</dbReference>
<feature type="region of interest" description="Disordered" evidence="3">
    <location>
        <begin position="27"/>
        <end position="46"/>
    </location>
</feature>
<accession>A0A9N8I084</accession>
<gene>
    <name evidence="6" type="ORF">SEMRO_2561_G331310.1</name>
</gene>
<keyword evidence="7" id="KW-1185">Reference proteome</keyword>
<evidence type="ECO:0000256" key="4">
    <source>
        <dbReference type="SAM" id="SignalP"/>
    </source>
</evidence>
<dbReference type="InterPro" id="IPR046342">
    <property type="entry name" value="CBS_dom_sf"/>
</dbReference>
<dbReference type="SUPFAM" id="SSF54631">
    <property type="entry name" value="CBS-domain pair"/>
    <property type="match status" value="1"/>
</dbReference>
<evidence type="ECO:0000256" key="1">
    <source>
        <dbReference type="ARBA" id="ARBA00022737"/>
    </source>
</evidence>
<feature type="chain" id="PRO_5040214470" evidence="4">
    <location>
        <begin position="23"/>
        <end position="226"/>
    </location>
</feature>
<evidence type="ECO:0000259" key="5">
    <source>
        <dbReference type="PROSITE" id="PS51371"/>
    </source>
</evidence>
<feature type="domain" description="CBS" evidence="5">
    <location>
        <begin position="62"/>
        <end position="121"/>
    </location>
</feature>
<evidence type="ECO:0000313" key="6">
    <source>
        <dbReference type="EMBL" id="CAB9529618.1"/>
    </source>
</evidence>
<dbReference type="OrthoDB" id="418595at2759"/>
<evidence type="ECO:0000313" key="7">
    <source>
        <dbReference type="Proteomes" id="UP001153069"/>
    </source>
</evidence>
<comment type="caution">
    <text evidence="6">The sequence shown here is derived from an EMBL/GenBank/DDBJ whole genome shotgun (WGS) entry which is preliminary data.</text>
</comment>
<dbReference type="PANTHER" id="PTHR48108:SF6">
    <property type="entry name" value="CBS DOMAIN-CONTAINING PROTEIN CBSX1, CHLOROPLASTIC"/>
    <property type="match status" value="1"/>
</dbReference>